<dbReference type="AlphaFoldDB" id="A0AA85KM55"/>
<evidence type="ECO:0000259" key="2">
    <source>
        <dbReference type="Pfam" id="PF15696"/>
    </source>
</evidence>
<reference evidence="3" key="1">
    <citation type="submission" date="2022-06" db="EMBL/GenBank/DDBJ databases">
        <authorList>
            <person name="Berger JAMES D."/>
            <person name="Berger JAMES D."/>
        </authorList>
    </citation>
    <scope>NUCLEOTIDE SEQUENCE [LARGE SCALE GENOMIC DNA]</scope>
</reference>
<feature type="region of interest" description="Disordered" evidence="1">
    <location>
        <begin position="29"/>
        <end position="108"/>
    </location>
</feature>
<feature type="compositionally biased region" description="Polar residues" evidence="1">
    <location>
        <begin position="64"/>
        <end position="81"/>
    </location>
</feature>
<keyword evidence="3" id="KW-1185">Reference proteome</keyword>
<evidence type="ECO:0000313" key="4">
    <source>
        <dbReference type="WBParaSite" id="TREG1_98420.1"/>
    </source>
</evidence>
<dbReference type="Pfam" id="PF15696">
    <property type="entry name" value="RAD51_interact"/>
    <property type="match status" value="1"/>
</dbReference>
<feature type="domain" description="RAD51 interacting motif" evidence="2">
    <location>
        <begin position="139"/>
        <end position="161"/>
    </location>
</feature>
<organism evidence="3 4">
    <name type="scientific">Trichobilharzia regenti</name>
    <name type="common">Nasal bird schistosome</name>
    <dbReference type="NCBI Taxonomy" id="157069"/>
    <lineage>
        <taxon>Eukaryota</taxon>
        <taxon>Metazoa</taxon>
        <taxon>Spiralia</taxon>
        <taxon>Lophotrochozoa</taxon>
        <taxon>Platyhelminthes</taxon>
        <taxon>Trematoda</taxon>
        <taxon>Digenea</taxon>
        <taxon>Strigeidida</taxon>
        <taxon>Schistosomatoidea</taxon>
        <taxon>Schistosomatidae</taxon>
        <taxon>Trichobilharzia</taxon>
    </lineage>
</organism>
<sequence length="164" mass="18090">MTEKRSARQRKVQNYSLLADESDEEFFYDDEPVKHKKKYDDDDDDIESTKSTMTKPSEAIPASKENQLPKTVNEIKPTNFSPAVVSHSETPKSPVIISPTPRFLSKSVPTTPVQSAVSLSNSAVTPPPSSLGKAFIPVTPSSGLRLGLSRTKKLRPLHTNVRIT</sequence>
<name>A0AA85KM55_TRIRE</name>
<protein>
    <recommendedName>
        <fullName evidence="2">RAD51 interacting motif domain-containing protein</fullName>
    </recommendedName>
</protein>
<dbReference type="InterPro" id="IPR031419">
    <property type="entry name" value="RAD51_interact"/>
</dbReference>
<dbReference type="WBParaSite" id="TREG1_98420.1">
    <property type="protein sequence ID" value="TREG1_98420.1"/>
    <property type="gene ID" value="TREG1_98420"/>
</dbReference>
<accession>A0AA85KM55</accession>
<evidence type="ECO:0000256" key="1">
    <source>
        <dbReference type="SAM" id="MobiDB-lite"/>
    </source>
</evidence>
<dbReference type="Proteomes" id="UP000050795">
    <property type="component" value="Unassembled WGS sequence"/>
</dbReference>
<evidence type="ECO:0000313" key="5">
    <source>
        <dbReference type="WBParaSite" id="TREG1_98430.1"/>
    </source>
</evidence>
<dbReference type="WBParaSite" id="TREG1_98430.1">
    <property type="protein sequence ID" value="TREG1_98430.1"/>
    <property type="gene ID" value="TREG1_98430"/>
</dbReference>
<evidence type="ECO:0000313" key="3">
    <source>
        <dbReference type="Proteomes" id="UP000050795"/>
    </source>
</evidence>
<reference evidence="4 5" key="2">
    <citation type="submission" date="2023-11" db="UniProtKB">
        <authorList>
            <consortium name="WormBaseParasite"/>
        </authorList>
    </citation>
    <scope>IDENTIFICATION</scope>
</reference>
<proteinExistence type="predicted"/>